<evidence type="ECO:0000259" key="2">
    <source>
        <dbReference type="Pfam" id="PF00816"/>
    </source>
</evidence>
<gene>
    <name evidence="3" type="ORF">F6X42_40385</name>
</gene>
<dbReference type="Gene3D" id="4.10.430.10">
    <property type="entry name" value="Histone-like protein H-NS, C-terminal domain"/>
    <property type="match status" value="1"/>
</dbReference>
<proteinExistence type="predicted"/>
<keyword evidence="4" id="KW-1185">Reference proteome</keyword>
<evidence type="ECO:0000313" key="4">
    <source>
        <dbReference type="Proteomes" id="UP000736373"/>
    </source>
</evidence>
<dbReference type="Proteomes" id="UP000736373">
    <property type="component" value="Unassembled WGS sequence"/>
</dbReference>
<feature type="domain" description="DNA-binding protein H-NS-like C-terminal" evidence="2">
    <location>
        <begin position="42"/>
        <end position="75"/>
    </location>
</feature>
<comment type="caution">
    <text evidence="3">The sequence shown here is derived from an EMBL/GenBank/DDBJ whole genome shotgun (WGS) entry which is preliminary data.</text>
</comment>
<reference evidence="3 4" key="1">
    <citation type="submission" date="2019-09" db="EMBL/GenBank/DDBJ databases">
        <title>Paraburkholderia podalyriae sp. nov., A South African Podalyria-associated rhizobium.</title>
        <authorList>
            <person name="Mavima L."/>
            <person name="Beukes C.W."/>
            <person name="Palmer M."/>
            <person name="De Meyer S.E."/>
            <person name="James E.K."/>
            <person name="Maluk M."/>
            <person name="Avontuur J.R."/>
            <person name="Chan W.Y."/>
            <person name="Venter S.N."/>
            <person name="Steenkamp E.T."/>
        </authorList>
    </citation>
    <scope>NUCLEOTIDE SEQUENCE [LARGE SCALE GENOMIC DNA]</scope>
    <source>
        <strain evidence="3 4">WC7.3b</strain>
    </source>
</reference>
<evidence type="ECO:0000313" key="3">
    <source>
        <dbReference type="EMBL" id="MBC8752437.1"/>
    </source>
</evidence>
<dbReference type="Pfam" id="PF00816">
    <property type="entry name" value="Histone_HNS"/>
    <property type="match status" value="1"/>
</dbReference>
<feature type="region of interest" description="Disordered" evidence="1">
    <location>
        <begin position="75"/>
        <end position="107"/>
    </location>
</feature>
<dbReference type="InterPro" id="IPR027444">
    <property type="entry name" value="H-NS_C_dom"/>
</dbReference>
<dbReference type="InterPro" id="IPR037150">
    <property type="entry name" value="H-NS_C_dom_sf"/>
</dbReference>
<sequence>MDERKRDSMIAYLRRRMEEFGIEPDDLALALASDKLKQKEARYHSATGDTWNGEGEMPRWLKQAISAGQSIEHFELSSKAAPPRTSREPADWMNDPFAGSPLARPRG</sequence>
<accession>A0ABR7Q1S8</accession>
<name>A0ABR7Q1S8_9BURK</name>
<dbReference type="EMBL" id="VZQQ01000103">
    <property type="protein sequence ID" value="MBC8752437.1"/>
    <property type="molecule type" value="Genomic_DNA"/>
</dbReference>
<evidence type="ECO:0000256" key="1">
    <source>
        <dbReference type="SAM" id="MobiDB-lite"/>
    </source>
</evidence>
<protein>
    <submittedName>
        <fullName evidence="3">H-NS histone family protein</fullName>
    </submittedName>
</protein>
<dbReference type="SUPFAM" id="SSF81273">
    <property type="entry name" value="H-NS histone-like proteins"/>
    <property type="match status" value="1"/>
</dbReference>
<dbReference type="RefSeq" id="WP_187639297.1">
    <property type="nucleotide sequence ID" value="NZ_VZQQ01000103.1"/>
</dbReference>
<organism evidence="3 4">
    <name type="scientific">Paraburkholderia podalyriae</name>
    <dbReference type="NCBI Taxonomy" id="1938811"/>
    <lineage>
        <taxon>Bacteria</taxon>
        <taxon>Pseudomonadati</taxon>
        <taxon>Pseudomonadota</taxon>
        <taxon>Betaproteobacteria</taxon>
        <taxon>Burkholderiales</taxon>
        <taxon>Burkholderiaceae</taxon>
        <taxon>Paraburkholderia</taxon>
    </lineage>
</organism>